<feature type="compositionally biased region" description="Polar residues" evidence="5">
    <location>
        <begin position="36"/>
        <end position="48"/>
    </location>
</feature>
<feature type="chain" id="PRO_5042814379" description="TMEM205-like domain-containing protein" evidence="7">
    <location>
        <begin position="22"/>
        <end position="321"/>
    </location>
</feature>
<dbReference type="EMBL" id="JBCNJP010000025">
    <property type="protein sequence ID" value="KAK9054268.1"/>
    <property type="molecule type" value="Genomic_DNA"/>
</dbReference>
<sequence length="321" mass="34894">MNKYLAILIVLTSLLTTKTASSPSDGLSPQEDVLNPKQTSNEGTNKPTFSGPRDLICDAYGKCTHKIANVLAKTREKVAKTAHRVSDKARELAGDAADIVRDGASKDFDVIDSPKRMGEDIAGNATDEIAEHVSENAKGTVKNIQGIGQVGERSLEKFLFKLKDIVGGDKMDANSVGGLIHMVGFSTAYGMCVWVTFVSSYILGRCLPREMFGMVQRRMYRVYFKAMGYCVFAAFLGHLVSRKGEVLSSKMGVFQSLCLVSALLMVMSNVIFLEPKATKAMYERMKLEKEEGRGVGFVVAAKDGMMDGMMDGASAKVVRPA</sequence>
<evidence type="ECO:0000256" key="2">
    <source>
        <dbReference type="ARBA" id="ARBA00022692"/>
    </source>
</evidence>
<reference evidence="9 10" key="1">
    <citation type="submission" date="2024-04" db="EMBL/GenBank/DDBJ databases">
        <title>The reference genome of an endangered Asteraceae, Deinandra increscens subsp. villosa, native to the Central Coast of California.</title>
        <authorList>
            <person name="Guilliams M."/>
            <person name="Hasenstab-Lehman K."/>
            <person name="Meyer R."/>
            <person name="Mcevoy S."/>
        </authorList>
    </citation>
    <scope>NUCLEOTIDE SEQUENCE [LARGE SCALE GENOMIC DNA]</scope>
    <source>
        <tissue evidence="9">Leaf</tissue>
    </source>
</reference>
<dbReference type="Proteomes" id="UP001408789">
    <property type="component" value="Unassembled WGS sequence"/>
</dbReference>
<organism evidence="9 10">
    <name type="scientific">Deinandra increscens subsp. villosa</name>
    <dbReference type="NCBI Taxonomy" id="3103831"/>
    <lineage>
        <taxon>Eukaryota</taxon>
        <taxon>Viridiplantae</taxon>
        <taxon>Streptophyta</taxon>
        <taxon>Embryophyta</taxon>
        <taxon>Tracheophyta</taxon>
        <taxon>Spermatophyta</taxon>
        <taxon>Magnoliopsida</taxon>
        <taxon>eudicotyledons</taxon>
        <taxon>Gunneridae</taxon>
        <taxon>Pentapetalae</taxon>
        <taxon>asterids</taxon>
        <taxon>campanulids</taxon>
        <taxon>Asterales</taxon>
        <taxon>Asteraceae</taxon>
        <taxon>Asteroideae</taxon>
        <taxon>Heliantheae alliance</taxon>
        <taxon>Madieae</taxon>
        <taxon>Madiinae</taxon>
        <taxon>Deinandra</taxon>
    </lineage>
</organism>
<evidence type="ECO:0000256" key="1">
    <source>
        <dbReference type="ARBA" id="ARBA00004370"/>
    </source>
</evidence>
<feature type="transmembrane region" description="Helical" evidence="6">
    <location>
        <begin position="222"/>
        <end position="241"/>
    </location>
</feature>
<comment type="caution">
    <text evidence="9">The sequence shown here is derived from an EMBL/GenBank/DDBJ whole genome shotgun (WGS) entry which is preliminary data.</text>
</comment>
<evidence type="ECO:0000256" key="5">
    <source>
        <dbReference type="SAM" id="MobiDB-lite"/>
    </source>
</evidence>
<keyword evidence="4 6" id="KW-0472">Membrane</keyword>
<evidence type="ECO:0000256" key="6">
    <source>
        <dbReference type="SAM" id="Phobius"/>
    </source>
</evidence>
<protein>
    <recommendedName>
        <fullName evidence="8">TMEM205-like domain-containing protein</fullName>
    </recommendedName>
</protein>
<dbReference type="PANTHER" id="PTHR47652">
    <property type="entry name" value="MITOCHONDRIAL IMPORT INNER MEMBRANE TRANSLOCASE SUBUNIT TIM44"/>
    <property type="match status" value="1"/>
</dbReference>
<evidence type="ECO:0000259" key="8">
    <source>
        <dbReference type="Pfam" id="PF13664"/>
    </source>
</evidence>
<accession>A0AAP0GLB3</accession>
<evidence type="ECO:0000256" key="4">
    <source>
        <dbReference type="ARBA" id="ARBA00023136"/>
    </source>
</evidence>
<feature type="region of interest" description="Disordered" evidence="5">
    <location>
        <begin position="19"/>
        <end position="51"/>
    </location>
</feature>
<dbReference type="AlphaFoldDB" id="A0AAP0GLB3"/>
<keyword evidence="2 6" id="KW-0812">Transmembrane</keyword>
<dbReference type="PANTHER" id="PTHR47652:SF3">
    <property type="entry name" value="MITOCHONDRIAL IMPORT INNER MEMBRANE TRANSLOCASE SUBUNIT TIM44"/>
    <property type="match status" value="1"/>
</dbReference>
<evidence type="ECO:0000313" key="10">
    <source>
        <dbReference type="Proteomes" id="UP001408789"/>
    </source>
</evidence>
<feature type="domain" description="TMEM205-like" evidence="8">
    <location>
        <begin position="184"/>
        <end position="285"/>
    </location>
</feature>
<comment type="subcellular location">
    <subcellularLocation>
        <location evidence="1">Membrane</location>
    </subcellularLocation>
</comment>
<keyword evidence="3 6" id="KW-1133">Transmembrane helix</keyword>
<gene>
    <name evidence="9" type="ORF">SSX86_025346</name>
</gene>
<feature type="transmembrane region" description="Helical" evidence="6">
    <location>
        <begin position="179"/>
        <end position="202"/>
    </location>
</feature>
<dbReference type="Pfam" id="PF13664">
    <property type="entry name" value="DUF4149"/>
    <property type="match status" value="1"/>
</dbReference>
<feature type="signal peptide" evidence="7">
    <location>
        <begin position="1"/>
        <end position="21"/>
    </location>
</feature>
<dbReference type="InterPro" id="IPR025423">
    <property type="entry name" value="TMEM205-like"/>
</dbReference>
<evidence type="ECO:0000256" key="7">
    <source>
        <dbReference type="SAM" id="SignalP"/>
    </source>
</evidence>
<keyword evidence="10" id="KW-1185">Reference proteome</keyword>
<proteinExistence type="predicted"/>
<dbReference type="GO" id="GO:0016020">
    <property type="term" value="C:membrane"/>
    <property type="evidence" value="ECO:0007669"/>
    <property type="project" value="UniProtKB-SubCell"/>
</dbReference>
<keyword evidence="7" id="KW-0732">Signal</keyword>
<evidence type="ECO:0000256" key="3">
    <source>
        <dbReference type="ARBA" id="ARBA00022989"/>
    </source>
</evidence>
<feature type="transmembrane region" description="Helical" evidence="6">
    <location>
        <begin position="253"/>
        <end position="273"/>
    </location>
</feature>
<evidence type="ECO:0000313" key="9">
    <source>
        <dbReference type="EMBL" id="KAK9054268.1"/>
    </source>
</evidence>
<name>A0AAP0GLB3_9ASTR</name>